<evidence type="ECO:0000313" key="1">
    <source>
        <dbReference type="EMBL" id="SUN63881.1"/>
    </source>
</evidence>
<proteinExistence type="predicted"/>
<dbReference type="EMBL" id="UHFN01000007">
    <property type="protein sequence ID" value="SUN63881.1"/>
    <property type="molecule type" value="Genomic_DNA"/>
</dbReference>
<organism evidence="1 2">
    <name type="scientific">Streptococcus hyointestinalis</name>
    <dbReference type="NCBI Taxonomy" id="1337"/>
    <lineage>
        <taxon>Bacteria</taxon>
        <taxon>Bacillati</taxon>
        <taxon>Bacillota</taxon>
        <taxon>Bacilli</taxon>
        <taxon>Lactobacillales</taxon>
        <taxon>Streptococcaceae</taxon>
        <taxon>Streptococcus</taxon>
    </lineage>
</organism>
<dbReference type="GeneID" id="78357902"/>
<dbReference type="PANTHER" id="PTHR38448:SF1">
    <property type="entry name" value="YLBF FAMILY REGULATOR"/>
    <property type="match status" value="1"/>
</dbReference>
<dbReference type="SUPFAM" id="SSF158622">
    <property type="entry name" value="YheA/YmcA-like"/>
    <property type="match status" value="1"/>
</dbReference>
<dbReference type="OrthoDB" id="2243283at2"/>
<dbReference type="Pfam" id="PF06133">
    <property type="entry name" value="Com_YlbF"/>
    <property type="match status" value="1"/>
</dbReference>
<dbReference type="PIRSF" id="PIRSF021287">
    <property type="entry name" value="Biofilm_formation_YmcA"/>
    <property type="match status" value="1"/>
</dbReference>
<dbReference type="Proteomes" id="UP000254924">
    <property type="component" value="Unassembled WGS sequence"/>
</dbReference>
<evidence type="ECO:0000313" key="2">
    <source>
        <dbReference type="Proteomes" id="UP000254924"/>
    </source>
</evidence>
<protein>
    <submittedName>
        <fullName evidence="1">Membrane protein</fullName>
    </submittedName>
</protein>
<dbReference type="Gene3D" id="1.20.1500.10">
    <property type="entry name" value="YheA/YmcA-like"/>
    <property type="match status" value="1"/>
</dbReference>
<gene>
    <name evidence="1" type="primary">ymcA</name>
    <name evidence="1" type="ORF">NCTC12224_02676</name>
</gene>
<dbReference type="RefSeq" id="WP_115271447.1">
    <property type="nucleotide sequence ID" value="NZ_JBNPNB010000011.1"/>
</dbReference>
<dbReference type="InterPro" id="IPR016783">
    <property type="entry name" value="Biofilm_formation_YmcA"/>
</dbReference>
<dbReference type="InterPro" id="IPR010368">
    <property type="entry name" value="Com_YlbF"/>
</dbReference>
<name>A0A380KFW8_9STRE</name>
<sequence>MTDLERATKKLASQLQNHPSVLAYQKAEEQLEELPELKEDVIQMKAYQQAFVLYQKIHKEKAAKQAGDKADVLSQTLETSPLVADYRQKMQDASDLLQYVTQRLEDRINEELGNGK</sequence>
<dbReference type="PANTHER" id="PTHR38448">
    <property type="entry name" value="REGULATORY PROTEIN YLBF-RELATED"/>
    <property type="match status" value="1"/>
</dbReference>
<dbReference type="AlphaFoldDB" id="A0A380KFW8"/>
<accession>A0A380KFW8</accession>
<dbReference type="InterPro" id="IPR052767">
    <property type="entry name" value="Bact_com_dev_regulator"/>
</dbReference>
<keyword evidence="2" id="KW-1185">Reference proteome</keyword>
<dbReference type="InterPro" id="IPR023378">
    <property type="entry name" value="YheA/YmcA-like_dom_sf"/>
</dbReference>
<reference evidence="1 2" key="1">
    <citation type="submission" date="2018-06" db="EMBL/GenBank/DDBJ databases">
        <authorList>
            <consortium name="Pathogen Informatics"/>
            <person name="Doyle S."/>
        </authorList>
    </citation>
    <scope>NUCLEOTIDE SEQUENCE [LARGE SCALE GENOMIC DNA]</scope>
    <source>
        <strain evidence="1 2">NCTC12224</strain>
    </source>
</reference>